<organism evidence="2 3">
    <name type="scientific">Dialister succinatiphilus YIT 11850</name>
    <dbReference type="NCBI Taxonomy" id="742743"/>
    <lineage>
        <taxon>Bacteria</taxon>
        <taxon>Bacillati</taxon>
        <taxon>Bacillota</taxon>
        <taxon>Negativicutes</taxon>
        <taxon>Veillonellales</taxon>
        <taxon>Veillonellaceae</taxon>
        <taxon>Dialister</taxon>
    </lineage>
</organism>
<sequence length="79" mass="8828">MEPACKAKPITGRTLAAQGQRPDGWLNPHARKSVSTFGNTGKHRAGPDPDRVERRLNLHTHKGLDFPFCSIWHEKQSAD</sequence>
<protein>
    <submittedName>
        <fullName evidence="2">Uncharacterized protein</fullName>
    </submittedName>
</protein>
<evidence type="ECO:0000256" key="1">
    <source>
        <dbReference type="SAM" id="MobiDB-lite"/>
    </source>
</evidence>
<dbReference type="Proteomes" id="UP000003277">
    <property type="component" value="Unassembled WGS sequence"/>
</dbReference>
<name>H1CXI4_9FIRM</name>
<proteinExistence type="predicted"/>
<comment type="caution">
    <text evidence="2">The sequence shown here is derived from an EMBL/GenBank/DDBJ whole genome shotgun (WGS) entry which is preliminary data.</text>
</comment>
<keyword evidence="3" id="KW-1185">Reference proteome</keyword>
<accession>H1CXI4</accession>
<evidence type="ECO:0000313" key="2">
    <source>
        <dbReference type="EMBL" id="EHO64015.1"/>
    </source>
</evidence>
<dbReference type="HOGENOM" id="CLU_2600422_0_0_9"/>
<feature type="region of interest" description="Disordered" evidence="1">
    <location>
        <begin position="18"/>
        <end position="50"/>
    </location>
</feature>
<reference evidence="2 3" key="1">
    <citation type="submission" date="2011-11" db="EMBL/GenBank/DDBJ databases">
        <title>The Genome Sequence of Dialister succinatiphilus YIT 11850.</title>
        <authorList>
            <consortium name="The Broad Institute Genome Sequencing Platform"/>
            <person name="Earl A."/>
            <person name="Ward D."/>
            <person name="Feldgarden M."/>
            <person name="Gevers D."/>
            <person name="Morotomi M."/>
            <person name="Young S.K."/>
            <person name="Zeng Q."/>
            <person name="Gargeya S."/>
            <person name="Fitzgerald M."/>
            <person name="Haas B."/>
            <person name="Abouelleil A."/>
            <person name="Alvarado L."/>
            <person name="Arachchi H.M."/>
            <person name="Berlin A."/>
            <person name="Brown A."/>
            <person name="Chapman S.B."/>
            <person name="Dunbar C."/>
            <person name="Gearin G."/>
            <person name="Goldberg J."/>
            <person name="Griggs A."/>
            <person name="Gujja S."/>
            <person name="Heiman D."/>
            <person name="Howarth C."/>
            <person name="Lui A."/>
            <person name="MacDonald P.J.P."/>
            <person name="Montmayeur A."/>
            <person name="Murphy C."/>
            <person name="Neiman D."/>
            <person name="Pearson M."/>
            <person name="Priest M."/>
            <person name="Roberts A."/>
            <person name="Saif S."/>
            <person name="Shea T."/>
            <person name="Sisk P."/>
            <person name="Stolte C."/>
            <person name="Sykes S."/>
            <person name="Wortman J."/>
            <person name="Nusbaum C."/>
            <person name="Birren B."/>
        </authorList>
    </citation>
    <scope>NUCLEOTIDE SEQUENCE [LARGE SCALE GENOMIC DNA]</scope>
    <source>
        <strain evidence="2 3">YIT 11850</strain>
    </source>
</reference>
<dbReference type="AlphaFoldDB" id="H1CXI4"/>
<gene>
    <name evidence="2" type="ORF">HMPREF9453_00072</name>
</gene>
<evidence type="ECO:0000313" key="3">
    <source>
        <dbReference type="Proteomes" id="UP000003277"/>
    </source>
</evidence>
<dbReference type="EMBL" id="ADLT01000001">
    <property type="protein sequence ID" value="EHO64015.1"/>
    <property type="molecule type" value="Genomic_DNA"/>
</dbReference>